<dbReference type="Pfam" id="PF20684">
    <property type="entry name" value="Fung_rhodopsin"/>
    <property type="match status" value="1"/>
</dbReference>
<evidence type="ECO:0000256" key="1">
    <source>
        <dbReference type="ARBA" id="ARBA00004141"/>
    </source>
</evidence>
<feature type="transmembrane region" description="Helical" evidence="6">
    <location>
        <begin position="29"/>
        <end position="47"/>
    </location>
</feature>
<keyword evidence="2 6" id="KW-0812">Transmembrane</keyword>
<evidence type="ECO:0000256" key="2">
    <source>
        <dbReference type="ARBA" id="ARBA00022692"/>
    </source>
</evidence>
<keyword evidence="4 6" id="KW-0472">Membrane</keyword>
<organism evidence="8 9">
    <name type="scientific">Phomopsis amygdali</name>
    <name type="common">Fusicoccum amygdali</name>
    <dbReference type="NCBI Taxonomy" id="1214568"/>
    <lineage>
        <taxon>Eukaryota</taxon>
        <taxon>Fungi</taxon>
        <taxon>Dikarya</taxon>
        <taxon>Ascomycota</taxon>
        <taxon>Pezizomycotina</taxon>
        <taxon>Sordariomycetes</taxon>
        <taxon>Sordariomycetidae</taxon>
        <taxon>Diaporthales</taxon>
        <taxon>Diaporthaceae</taxon>
        <taxon>Diaporthe</taxon>
    </lineage>
</organism>
<evidence type="ECO:0000259" key="7">
    <source>
        <dbReference type="Pfam" id="PF20684"/>
    </source>
</evidence>
<accession>A0AAD9SFT3</accession>
<name>A0AAD9SFT3_PHOAM</name>
<dbReference type="Proteomes" id="UP001265746">
    <property type="component" value="Unassembled WGS sequence"/>
</dbReference>
<comment type="similarity">
    <text evidence="5">Belongs to the SAT4 family.</text>
</comment>
<proteinExistence type="inferred from homology"/>
<comment type="caution">
    <text evidence="8">The sequence shown here is derived from an EMBL/GenBank/DDBJ whole genome shotgun (WGS) entry which is preliminary data.</text>
</comment>
<dbReference type="GO" id="GO:0016020">
    <property type="term" value="C:membrane"/>
    <property type="evidence" value="ECO:0007669"/>
    <property type="project" value="UniProtKB-SubCell"/>
</dbReference>
<dbReference type="EMBL" id="JAUJFL010000003">
    <property type="protein sequence ID" value="KAK2606508.1"/>
    <property type="molecule type" value="Genomic_DNA"/>
</dbReference>
<dbReference type="AlphaFoldDB" id="A0AAD9SFT3"/>
<keyword evidence="3 6" id="KW-1133">Transmembrane helix</keyword>
<comment type="subcellular location">
    <subcellularLocation>
        <location evidence="1">Membrane</location>
        <topology evidence="1">Multi-pass membrane protein</topology>
    </subcellularLocation>
</comment>
<feature type="domain" description="Rhodopsin" evidence="7">
    <location>
        <begin position="7"/>
        <end position="206"/>
    </location>
</feature>
<sequence length="310" mass="34940">MFPGTFAHQWNIRLRDMNNFNWRVNTNSILYGLILVLLKVAILIDWLHLFNPLRNRDAMFWTIHILVAANVIYSVCATFLWAFRCTPQRKIWDVFYQGGYCPIDVKILNVVSSVLNLVSDLAVLAVPQLIIWRLNMTRAKKASVAILFLVGIGAIVMGLCRMIWCTKILKSDDATYYVPIMGCFALGEITAGFLIIGIPPIPKLLHTLSADDSGIRSFLSRIGVLGSNGSRRKTQELGGCSDRIERPWRSAAHKKPRGAWEITENDTFDLLSVTSHAEAERYPGHDLNGNIPQNSIKRDMRVDIASERLG</sequence>
<feature type="transmembrane region" description="Helical" evidence="6">
    <location>
        <begin position="144"/>
        <end position="164"/>
    </location>
</feature>
<dbReference type="InterPro" id="IPR052337">
    <property type="entry name" value="SAT4-like"/>
</dbReference>
<protein>
    <recommendedName>
        <fullName evidence="7">Rhodopsin domain-containing protein</fullName>
    </recommendedName>
</protein>
<feature type="transmembrane region" description="Helical" evidence="6">
    <location>
        <begin position="176"/>
        <end position="198"/>
    </location>
</feature>
<feature type="transmembrane region" description="Helical" evidence="6">
    <location>
        <begin position="59"/>
        <end position="83"/>
    </location>
</feature>
<reference evidence="8" key="1">
    <citation type="submission" date="2023-06" db="EMBL/GenBank/DDBJ databases">
        <authorList>
            <person name="Noh H."/>
        </authorList>
    </citation>
    <scope>NUCLEOTIDE SEQUENCE</scope>
    <source>
        <strain evidence="8">DUCC20226</strain>
    </source>
</reference>
<keyword evidence="9" id="KW-1185">Reference proteome</keyword>
<evidence type="ECO:0000256" key="5">
    <source>
        <dbReference type="ARBA" id="ARBA00038359"/>
    </source>
</evidence>
<evidence type="ECO:0000256" key="4">
    <source>
        <dbReference type="ARBA" id="ARBA00023136"/>
    </source>
</evidence>
<evidence type="ECO:0000256" key="6">
    <source>
        <dbReference type="SAM" id="Phobius"/>
    </source>
</evidence>
<evidence type="ECO:0000313" key="9">
    <source>
        <dbReference type="Proteomes" id="UP001265746"/>
    </source>
</evidence>
<dbReference type="PANTHER" id="PTHR33048">
    <property type="entry name" value="PTH11-LIKE INTEGRAL MEMBRANE PROTEIN (AFU_ORTHOLOGUE AFUA_5G11245)"/>
    <property type="match status" value="1"/>
</dbReference>
<dbReference type="PANTHER" id="PTHR33048:SF47">
    <property type="entry name" value="INTEGRAL MEMBRANE PROTEIN-RELATED"/>
    <property type="match status" value="1"/>
</dbReference>
<evidence type="ECO:0000313" key="8">
    <source>
        <dbReference type="EMBL" id="KAK2606508.1"/>
    </source>
</evidence>
<evidence type="ECO:0000256" key="3">
    <source>
        <dbReference type="ARBA" id="ARBA00022989"/>
    </source>
</evidence>
<dbReference type="InterPro" id="IPR049326">
    <property type="entry name" value="Rhodopsin_dom_fungi"/>
</dbReference>
<gene>
    <name evidence="8" type="ORF">N8I77_005251</name>
</gene>
<feature type="transmembrane region" description="Helical" evidence="6">
    <location>
        <begin position="114"/>
        <end position="132"/>
    </location>
</feature>